<dbReference type="Proteomes" id="UP001372834">
    <property type="component" value="Unassembled WGS sequence"/>
</dbReference>
<keyword evidence="1" id="KW-0268">Exocytosis</keyword>
<sequence length="150" mass="16994">MHPCSSPVPPLRDPLKVQETDGSFFESFTALTWKQENRRLLIHQDIEVKNDEPTGPPGQPSEVKISARDLEHLYVEVLYTIKNKVGVSTGQYAHYQEELYQYAQEAFNIQPQRHRKLLAVASEEKPPIVVLNVVVVEAENLEAKDANGES</sequence>
<proteinExistence type="predicted"/>
<dbReference type="GO" id="GO:0006887">
    <property type="term" value="P:exocytosis"/>
    <property type="evidence" value="ECO:0007669"/>
    <property type="project" value="UniProtKB-KW"/>
</dbReference>
<dbReference type="EMBL" id="JAWJWE010000007">
    <property type="protein sequence ID" value="KAK6632627.1"/>
    <property type="molecule type" value="Genomic_DNA"/>
</dbReference>
<dbReference type="PANTHER" id="PTHR45999:SF4">
    <property type="entry name" value="UNC-13-4A, ISOFORM B"/>
    <property type="match status" value="1"/>
</dbReference>
<evidence type="ECO:0000256" key="1">
    <source>
        <dbReference type="ARBA" id="ARBA00022483"/>
    </source>
</evidence>
<evidence type="ECO:0000313" key="2">
    <source>
        <dbReference type="EMBL" id="KAK6632627.1"/>
    </source>
</evidence>
<reference evidence="2 3" key="1">
    <citation type="submission" date="2023-10" db="EMBL/GenBank/DDBJ databases">
        <title>Genomes of two closely related lineages of the louse Polyplax serrata with different host specificities.</title>
        <authorList>
            <person name="Martinu J."/>
            <person name="Tarabai H."/>
            <person name="Stefka J."/>
            <person name="Hypsa V."/>
        </authorList>
    </citation>
    <scope>NUCLEOTIDE SEQUENCE [LARGE SCALE GENOMIC DNA]</scope>
    <source>
        <strain evidence="2">HR10_N</strain>
    </source>
</reference>
<dbReference type="InterPro" id="IPR052095">
    <property type="entry name" value="UNC-13_domain"/>
</dbReference>
<organism evidence="2 3">
    <name type="scientific">Polyplax serrata</name>
    <name type="common">Common mouse louse</name>
    <dbReference type="NCBI Taxonomy" id="468196"/>
    <lineage>
        <taxon>Eukaryota</taxon>
        <taxon>Metazoa</taxon>
        <taxon>Ecdysozoa</taxon>
        <taxon>Arthropoda</taxon>
        <taxon>Hexapoda</taxon>
        <taxon>Insecta</taxon>
        <taxon>Pterygota</taxon>
        <taxon>Neoptera</taxon>
        <taxon>Paraneoptera</taxon>
        <taxon>Psocodea</taxon>
        <taxon>Troctomorpha</taxon>
        <taxon>Phthiraptera</taxon>
        <taxon>Anoplura</taxon>
        <taxon>Polyplacidae</taxon>
        <taxon>Polyplax</taxon>
    </lineage>
</organism>
<dbReference type="PANTHER" id="PTHR45999">
    <property type="entry name" value="UNC-13-4A, ISOFORM B"/>
    <property type="match status" value="1"/>
</dbReference>
<protein>
    <submittedName>
        <fullName evidence="2">Uncharacterized protein</fullName>
    </submittedName>
</protein>
<evidence type="ECO:0000313" key="3">
    <source>
        <dbReference type="Proteomes" id="UP001372834"/>
    </source>
</evidence>
<accession>A0AAN8P536</accession>
<dbReference type="GO" id="GO:0099503">
    <property type="term" value="C:secretory vesicle"/>
    <property type="evidence" value="ECO:0007669"/>
    <property type="project" value="TreeGrafter"/>
</dbReference>
<dbReference type="AlphaFoldDB" id="A0AAN8P536"/>
<comment type="caution">
    <text evidence="2">The sequence shown here is derived from an EMBL/GenBank/DDBJ whole genome shotgun (WGS) entry which is preliminary data.</text>
</comment>
<gene>
    <name evidence="2" type="ORF">RUM43_013395</name>
</gene>
<name>A0AAN8P536_POLSC</name>